<proteinExistence type="predicted"/>
<keyword evidence="4" id="KW-1185">Reference proteome</keyword>
<protein>
    <submittedName>
        <fullName evidence="3">Uncharacterized protein</fullName>
    </submittedName>
</protein>
<name>A0A7I7UNG8_MYCPV</name>
<evidence type="ECO:0000256" key="1">
    <source>
        <dbReference type="SAM" id="MobiDB-lite"/>
    </source>
</evidence>
<evidence type="ECO:0000313" key="3">
    <source>
        <dbReference type="EMBL" id="BBY82560.1"/>
    </source>
</evidence>
<feature type="chain" id="PRO_5039114535" evidence="2">
    <location>
        <begin position="28"/>
        <end position="85"/>
    </location>
</feature>
<dbReference type="EMBL" id="AP022599">
    <property type="protein sequence ID" value="BBY82560.1"/>
    <property type="molecule type" value="Genomic_DNA"/>
</dbReference>
<keyword evidence="2" id="KW-0732">Signal</keyword>
<accession>A0A7I7UNG8</accession>
<feature type="region of interest" description="Disordered" evidence="1">
    <location>
        <begin position="32"/>
        <end position="85"/>
    </location>
</feature>
<evidence type="ECO:0000313" key="4">
    <source>
        <dbReference type="Proteomes" id="UP000467252"/>
    </source>
</evidence>
<feature type="signal peptide" evidence="2">
    <location>
        <begin position="1"/>
        <end position="27"/>
    </location>
</feature>
<sequence length="85" mass="8700">MNFRQIKTASAAVGAAALLSMAVLVVADEQTSAAEPLPLQPPTTTPEITTGETSTETRPPQAPETSVATPEITTPPSSIGQEPAE</sequence>
<evidence type="ECO:0000256" key="2">
    <source>
        <dbReference type="SAM" id="SignalP"/>
    </source>
</evidence>
<feature type="compositionally biased region" description="Low complexity" evidence="1">
    <location>
        <begin position="45"/>
        <end position="59"/>
    </location>
</feature>
<dbReference type="RefSeq" id="WP_163902743.1">
    <property type="nucleotide sequence ID" value="NZ_AP022599.1"/>
</dbReference>
<feature type="compositionally biased region" description="Polar residues" evidence="1">
    <location>
        <begin position="63"/>
        <end position="85"/>
    </location>
</feature>
<reference evidence="3 4" key="1">
    <citation type="journal article" date="2019" name="Emerg. Microbes Infect.">
        <title>Comprehensive subspecies identification of 175 nontuberculous mycobacteria species based on 7547 genomic profiles.</title>
        <authorList>
            <person name="Matsumoto Y."/>
            <person name="Kinjo T."/>
            <person name="Motooka D."/>
            <person name="Nabeya D."/>
            <person name="Jung N."/>
            <person name="Uechi K."/>
            <person name="Horii T."/>
            <person name="Iida T."/>
            <person name="Fujita J."/>
            <person name="Nakamura S."/>
        </authorList>
    </citation>
    <scope>NUCLEOTIDE SEQUENCE [LARGE SCALE GENOMIC DNA]</scope>
    <source>
        <strain evidence="3 4">JCM 6370</strain>
    </source>
</reference>
<gene>
    <name evidence="3" type="ORF">MPUL_37180</name>
</gene>
<dbReference type="Proteomes" id="UP000467252">
    <property type="component" value="Chromosome"/>
</dbReference>
<organism evidence="3 4">
    <name type="scientific">Mycolicibacterium pulveris</name>
    <name type="common">Mycobacterium pulveris</name>
    <dbReference type="NCBI Taxonomy" id="36813"/>
    <lineage>
        <taxon>Bacteria</taxon>
        <taxon>Bacillati</taxon>
        <taxon>Actinomycetota</taxon>
        <taxon>Actinomycetes</taxon>
        <taxon>Mycobacteriales</taxon>
        <taxon>Mycobacteriaceae</taxon>
        <taxon>Mycolicibacterium</taxon>
    </lineage>
</organism>
<dbReference type="AlphaFoldDB" id="A0A7I7UNG8"/>